<comment type="caution">
    <text evidence="1">The sequence shown here is derived from an EMBL/GenBank/DDBJ whole genome shotgun (WGS) entry which is preliminary data.</text>
</comment>
<proteinExistence type="predicted"/>
<dbReference type="EMBL" id="PGCP01000036">
    <property type="protein sequence ID" value="PJC91760.1"/>
    <property type="molecule type" value="Genomic_DNA"/>
</dbReference>
<organism evidence="1 2">
    <name type="scientific">Aeromonas lusitana</name>
    <dbReference type="NCBI Taxonomy" id="931529"/>
    <lineage>
        <taxon>Bacteria</taxon>
        <taxon>Pseudomonadati</taxon>
        <taxon>Pseudomonadota</taxon>
        <taxon>Gammaproteobacteria</taxon>
        <taxon>Aeromonadales</taxon>
        <taxon>Aeromonadaceae</taxon>
        <taxon>Aeromonas</taxon>
    </lineage>
</organism>
<gene>
    <name evidence="1" type="ORF">CUC44_17850</name>
</gene>
<evidence type="ECO:0000313" key="1">
    <source>
        <dbReference type="EMBL" id="PJC91760.1"/>
    </source>
</evidence>
<dbReference type="RefSeq" id="WP_100861213.1">
    <property type="nucleotide sequence ID" value="NZ_PGCP01000036.1"/>
</dbReference>
<evidence type="ECO:0000313" key="2">
    <source>
        <dbReference type="Proteomes" id="UP000232060"/>
    </source>
</evidence>
<dbReference type="AlphaFoldDB" id="A0A2M8H5F7"/>
<dbReference type="Proteomes" id="UP000232060">
    <property type="component" value="Unassembled WGS sequence"/>
</dbReference>
<name>A0A2M8H5F7_9GAMM</name>
<dbReference type="OrthoDB" id="5585339at2"/>
<reference evidence="1 2" key="1">
    <citation type="submission" date="2017-11" db="EMBL/GenBank/DDBJ databases">
        <title>Draft genome sequence of environmental isolate Aeromonas lusitania sp. nov. MDC 2473.</title>
        <authorList>
            <person name="Colston S.M."/>
            <person name="Navarro A."/>
            <person name="Martinez-Murcia A.J."/>
            <person name="Graf J."/>
        </authorList>
    </citation>
    <scope>NUCLEOTIDE SEQUENCE [LARGE SCALE GENOMIC DNA]</scope>
    <source>
        <strain evidence="1 2">MDC 2473</strain>
    </source>
</reference>
<sequence>MDKHQILTDEELAMLRDLGDAEDQATSQFLRGYLNLPLQSLLQRAEPLVLEAHIAGHQLRFPLHCIQGEEGHTELSIAAPAITELGHPHLRPWRLDVKASLQTEDTNYEVHSLSVGGLIVEGLPSALVKGDMLAGVLLIEGLPPLALSGNLIRRISSRKQRHDWALQFQLGPTDRELLRDWLFQRHQDAFMQAYQSD</sequence>
<keyword evidence="2" id="KW-1185">Reference proteome</keyword>
<protein>
    <submittedName>
        <fullName evidence="1">PilZ domain-containing protein</fullName>
    </submittedName>
</protein>
<accession>A0A2M8H5F7</accession>